<name>A0A2C5YFJ8_9HYPO</name>
<dbReference type="InterPro" id="IPR045851">
    <property type="entry name" value="AMP-bd_C_sf"/>
</dbReference>
<comment type="caution">
    <text evidence="1">The sequence shown here is derived from an EMBL/GenBank/DDBJ whole genome shotgun (WGS) entry which is preliminary data.</text>
</comment>
<dbReference type="SUPFAM" id="SSF52777">
    <property type="entry name" value="CoA-dependent acyltransferases"/>
    <property type="match status" value="2"/>
</dbReference>
<evidence type="ECO:0000313" key="1">
    <source>
        <dbReference type="EMBL" id="PHH66486.1"/>
    </source>
</evidence>
<dbReference type="SUPFAM" id="SSF56801">
    <property type="entry name" value="Acetyl-CoA synthetase-like"/>
    <property type="match status" value="1"/>
</dbReference>
<gene>
    <name evidence="1" type="ORF">CDD81_6961</name>
</gene>
<proteinExistence type="predicted"/>
<dbReference type="AlphaFoldDB" id="A0A2C5YFJ8"/>
<reference evidence="1 2" key="1">
    <citation type="submission" date="2017-06" db="EMBL/GenBank/DDBJ databases">
        <title>Ant-infecting Ophiocordyceps genomes reveal a high diversity of potential behavioral manipulation genes and a possible major role for enterotoxins.</title>
        <authorList>
            <person name="De Bekker C."/>
            <person name="Evans H.C."/>
            <person name="Brachmann A."/>
            <person name="Hughes D.P."/>
        </authorList>
    </citation>
    <scope>NUCLEOTIDE SEQUENCE [LARGE SCALE GENOMIC DNA]</scope>
    <source>
        <strain evidence="1 2">Map64</strain>
    </source>
</reference>
<evidence type="ECO:0000313" key="2">
    <source>
        <dbReference type="Proteomes" id="UP000226192"/>
    </source>
</evidence>
<dbReference type="Proteomes" id="UP000226192">
    <property type="component" value="Unassembled WGS sequence"/>
</dbReference>
<accession>A0A2C5YFJ8</accession>
<dbReference type="EMBL" id="NJET01000007">
    <property type="protein sequence ID" value="PHH66486.1"/>
    <property type="molecule type" value="Genomic_DNA"/>
</dbReference>
<keyword evidence="2" id="KW-1185">Reference proteome</keyword>
<dbReference type="OrthoDB" id="10253869at2759"/>
<organism evidence="1 2">
    <name type="scientific">Ophiocordyceps australis</name>
    <dbReference type="NCBI Taxonomy" id="1399860"/>
    <lineage>
        <taxon>Eukaryota</taxon>
        <taxon>Fungi</taxon>
        <taxon>Dikarya</taxon>
        <taxon>Ascomycota</taxon>
        <taxon>Pezizomycotina</taxon>
        <taxon>Sordariomycetes</taxon>
        <taxon>Hypocreomycetidae</taxon>
        <taxon>Hypocreales</taxon>
        <taxon>Ophiocordycipitaceae</taxon>
        <taxon>Ophiocordyceps</taxon>
    </lineage>
</organism>
<sequence>MQYMPDTHAHVVGVPDGIAGHIVVAIVSLAHHTSTTAVAAAARALGPRYALDAVYTLASLHLDGVPVTALGKPKRGLLRDAVLKHRRALTPKGHDTLQHSLASSWEQLTGHRPAWHQPLPYLADSIMLLRYCDAVVRNTGHPLYFQDLKTCHTIDEQAALLLQRQSNPLAVSSPSPPSIQPLFHHQALYRQTPASPDQQSLGLAARHALSSLSLSDCRIQATLPLRSALRRMILGQRPQSFHMRLVFRIPDSTISRVRDALQSGLASRPVLRALACCPPPNDLPFLIIVAHHPQLLNRQIHHATVPTEDEAHEYCIDAPDDKALMFVAHIVHVEQTGHIHLCLRYNHAIVDATFLLQWHRHLTQLIRHANDSVPPSPSLYLHWVDLYEQLRHGLAARQAVAFHAARLRGISRLAPQILWPPQRAPGWMVSSSPDAPHAEQRSHIRNHVWQGTWHLHASDLRFPRRSRIVRLDALPHLEQHCSITPALLGRSALALFSALQTHQCHAVFTCWESARSWPFVPSWLQHYLPPAEAVDGPTVARVLNMVQLRRDETVGQFLTRLTREADEARQHEHADWDAIITELREEGPVAQEASFRQSFVWDVSMGAALTASPQWHQGLEPVSRHDWPDFGLCWNMFRATCDSIFIVASWDTAQMTDDDVDKHCDSLAHVLRLLARQDNWEQKVGCLFPDLGRQDV</sequence>
<evidence type="ECO:0008006" key="3">
    <source>
        <dbReference type="Google" id="ProtNLM"/>
    </source>
</evidence>
<dbReference type="Gene3D" id="3.30.300.30">
    <property type="match status" value="1"/>
</dbReference>
<dbReference type="STRING" id="1399860.A0A2C5YFJ8"/>
<dbReference type="Gene3D" id="3.30.559.30">
    <property type="entry name" value="Nonribosomal peptide synthetase, condensation domain"/>
    <property type="match status" value="1"/>
</dbReference>
<protein>
    <recommendedName>
        <fullName evidence="3">Condensation domain-containing protein</fullName>
    </recommendedName>
</protein>